<dbReference type="KEGG" id="mmar:MODMU_3447"/>
<feature type="compositionally biased region" description="Pro residues" evidence="6">
    <location>
        <begin position="171"/>
        <end position="181"/>
    </location>
</feature>
<dbReference type="eggNOG" id="COG1799">
    <property type="taxonomic scope" value="Bacteria"/>
</dbReference>
<dbReference type="GO" id="GO:0043093">
    <property type="term" value="P:FtsZ-dependent cytokinesis"/>
    <property type="evidence" value="ECO:0007669"/>
    <property type="project" value="UniProtKB-UniRule"/>
</dbReference>
<dbReference type="PATRIC" id="fig|477641.3.peg.3266"/>
<comment type="subunit">
    <text evidence="5">Homodimer. Interacts with FtsZ.</text>
</comment>
<evidence type="ECO:0000256" key="5">
    <source>
        <dbReference type="HAMAP-Rule" id="MF_01197"/>
    </source>
</evidence>
<protein>
    <recommendedName>
        <fullName evidence="5">Cell division protein SepF</fullName>
    </recommendedName>
</protein>
<keyword evidence="8" id="KW-1185">Reference proteome</keyword>
<keyword evidence="2 5" id="KW-0717">Septation</keyword>
<accession>I4EZP6</accession>
<dbReference type="STRING" id="477641.MODMU_3447"/>
<gene>
    <name evidence="5 7" type="primary">sepF</name>
    <name evidence="7" type="ordered locus">MODMU_3447</name>
</gene>
<dbReference type="PANTHER" id="PTHR35798">
    <property type="entry name" value="CELL DIVISION PROTEIN SEPF"/>
    <property type="match status" value="1"/>
</dbReference>
<dbReference type="InterPro" id="IPR038594">
    <property type="entry name" value="SepF-like_sf"/>
</dbReference>
<keyword evidence="3 5" id="KW-0131">Cell cycle</keyword>
<proteinExistence type="inferred from homology"/>
<dbReference type="HAMAP" id="MF_01197">
    <property type="entry name" value="SepF"/>
    <property type="match status" value="1"/>
</dbReference>
<dbReference type="InterPro" id="IPR007561">
    <property type="entry name" value="Cell_div_SepF/SepF-rel"/>
</dbReference>
<evidence type="ECO:0000256" key="2">
    <source>
        <dbReference type="ARBA" id="ARBA00023210"/>
    </source>
</evidence>
<dbReference type="OrthoDB" id="3731101at2"/>
<name>I4EZP6_MODI5</name>
<organism evidence="7 8">
    <name type="scientific">Modestobacter italicus (strain DSM 44449 / CECT 9708 / BC 501)</name>
    <dbReference type="NCBI Taxonomy" id="2732864"/>
    <lineage>
        <taxon>Bacteria</taxon>
        <taxon>Bacillati</taxon>
        <taxon>Actinomycetota</taxon>
        <taxon>Actinomycetes</taxon>
        <taxon>Geodermatophilales</taxon>
        <taxon>Geodermatophilaceae</taxon>
        <taxon>Modestobacter</taxon>
    </lineage>
</organism>
<comment type="similarity">
    <text evidence="5">Belongs to the SepF family.</text>
</comment>
<feature type="compositionally biased region" description="Gly residues" evidence="6">
    <location>
        <begin position="62"/>
        <end position="72"/>
    </location>
</feature>
<dbReference type="GO" id="GO:0005737">
    <property type="term" value="C:cytoplasm"/>
    <property type="evidence" value="ECO:0007669"/>
    <property type="project" value="UniProtKB-SubCell"/>
</dbReference>
<dbReference type="OMA" id="YFGMVPP"/>
<keyword evidence="5" id="KW-0963">Cytoplasm</keyword>
<evidence type="ECO:0000256" key="1">
    <source>
        <dbReference type="ARBA" id="ARBA00022618"/>
    </source>
</evidence>
<feature type="region of interest" description="Disordered" evidence="6">
    <location>
        <begin position="51"/>
        <end position="121"/>
    </location>
</feature>
<dbReference type="EMBL" id="FO203431">
    <property type="protein sequence ID" value="CCH88859.1"/>
    <property type="molecule type" value="Genomic_DNA"/>
</dbReference>
<sequence length="277" mass="29055">MGVYLGLVEDDDARGGYDRYAARQSDHEYADRGYDDHGYDRGYDRYAATDYVDDPATPAGGDRYGYGSGYGASGYDTDYPAGERAEERVEDRVPEPEVSLGRRPATPRTLGLAGSPAGSTAASRLGGGLSAAGGSGISASAGRGRAPIGLSGGTSGAAGLAMSEPVAAEPEPAPAPTPAPEPKPKGYRITTVHPASYNEARTIGERFRDGMPVIMNLTDMEHADAKRLVDFAIGLTFGLHGSIERVTAKVFLLSPQDVDVTAEDKARIREGGFFSQS</sequence>
<dbReference type="Pfam" id="PF04472">
    <property type="entry name" value="SepF"/>
    <property type="match status" value="1"/>
</dbReference>
<feature type="region of interest" description="Disordered" evidence="6">
    <location>
        <begin position="165"/>
        <end position="189"/>
    </location>
</feature>
<feature type="compositionally biased region" description="Basic and acidic residues" evidence="6">
    <location>
        <begin position="81"/>
        <end position="95"/>
    </location>
</feature>
<dbReference type="HOGENOM" id="CLU_078499_0_0_11"/>
<evidence type="ECO:0000313" key="8">
    <source>
        <dbReference type="Proteomes" id="UP000006461"/>
    </source>
</evidence>
<dbReference type="GO" id="GO:0000917">
    <property type="term" value="P:division septum assembly"/>
    <property type="evidence" value="ECO:0007669"/>
    <property type="project" value="UniProtKB-KW"/>
</dbReference>
<comment type="function">
    <text evidence="4 5">Cell division protein that is part of the divisome complex and is recruited early to the Z-ring. Probably stimulates Z-ring formation, perhaps through the cross-linking of FtsZ protofilaments. Its function overlaps with FtsA.</text>
</comment>
<comment type="subcellular location">
    <subcellularLocation>
        <location evidence="5">Cytoplasm</location>
    </subcellularLocation>
    <text evidence="5">Localizes to the division site, in a FtsZ-dependent manner.</text>
</comment>
<evidence type="ECO:0000256" key="6">
    <source>
        <dbReference type="SAM" id="MobiDB-lite"/>
    </source>
</evidence>
<dbReference type="AlphaFoldDB" id="I4EZP6"/>
<reference evidence="7 8" key="1">
    <citation type="journal article" date="2012" name="J. Bacteriol.">
        <title>Genome Sequence of Radiation-Resistant Modestobacter marinus Strain BC501, a Representative Actinobacterium That Thrives on Calcareous Stone Surfaces.</title>
        <authorList>
            <person name="Normand P."/>
            <person name="Gury J."/>
            <person name="Pujic P."/>
            <person name="Chouaia B."/>
            <person name="Crotti E."/>
            <person name="Brusetti L."/>
            <person name="Daffonchio D."/>
            <person name="Vacherie B."/>
            <person name="Barbe V."/>
            <person name="Medigue C."/>
            <person name="Calteau A."/>
            <person name="Ghodhbane-Gtari F."/>
            <person name="Essoussi I."/>
            <person name="Nouioui I."/>
            <person name="Abbassi-Ghozzi I."/>
            <person name="Gtari M."/>
        </authorList>
    </citation>
    <scope>NUCLEOTIDE SEQUENCE [LARGE SCALE GENOMIC DNA]</scope>
    <source>
        <strain evidence="8">BC 501</strain>
    </source>
</reference>
<dbReference type="Gene3D" id="3.30.110.150">
    <property type="entry name" value="SepF-like protein"/>
    <property type="match status" value="1"/>
</dbReference>
<dbReference type="Proteomes" id="UP000006461">
    <property type="component" value="Chromosome"/>
</dbReference>
<evidence type="ECO:0000256" key="3">
    <source>
        <dbReference type="ARBA" id="ARBA00023306"/>
    </source>
</evidence>
<dbReference type="PANTHER" id="PTHR35798:SF1">
    <property type="entry name" value="CELL DIVISION PROTEIN SEPF"/>
    <property type="match status" value="1"/>
</dbReference>
<evidence type="ECO:0000313" key="7">
    <source>
        <dbReference type="EMBL" id="CCH88859.1"/>
    </source>
</evidence>
<keyword evidence="1 5" id="KW-0132">Cell division</keyword>
<dbReference type="InterPro" id="IPR023052">
    <property type="entry name" value="Cell_div_SepF"/>
</dbReference>
<evidence type="ECO:0000256" key="4">
    <source>
        <dbReference type="ARBA" id="ARBA00044936"/>
    </source>
</evidence>